<evidence type="ECO:0000313" key="10">
    <source>
        <dbReference type="EMBL" id="MFC6868812.1"/>
    </source>
</evidence>
<feature type="transmembrane region" description="Helical" evidence="8">
    <location>
        <begin position="370"/>
        <end position="388"/>
    </location>
</feature>
<sequence>MTGLLVALPALLPLLAAGLSLLVSRIRHAQRVVSGVALSAVLVDAAILLWIVDSHGAVVLRLGGYPPPAGITLVADRLSALMLLVSAVVTVVVMLYALGQRVTDHGRTATTSFHPVYLVLTAGVMLAYLTGDLFTLFVAFELMLTASYVLITRGVTADRVRAAMTYVITGLTSTLLLITLIALVYAATGTVNLADLGAKLSDVDPALRGALSLLFVTVIGIKAAVVPLHFWLPDSYPTAPAPITAVFAGLLTKVGVYALIRVQTAVFAHQDAWHVLLVAALITMLLGALGAVAQDDVNRMLSFLLVSHIGFMLFGLGLFSEAGLTGAILYALHHITVQAGLFLVLGLVARHTGATSLRRMPGGVARQRPLLAVLFATGAANLAGLPPLSGFLAKVTLLRGGAVSDTELGVVLAGAAVVTSFVTLYALARVWVIAFWGTGREGSADADRSSGELAPVMTTACAVLIGVGVAMAAFAGPLSAVADRAATHVLDVTSYRSAVLGGEP</sequence>
<dbReference type="Pfam" id="PF00361">
    <property type="entry name" value="Proton_antipo_M"/>
    <property type="match status" value="1"/>
</dbReference>
<feature type="transmembrane region" description="Helical" evidence="8">
    <location>
        <begin position="207"/>
        <end position="232"/>
    </location>
</feature>
<keyword evidence="4 7" id="KW-0812">Transmembrane</keyword>
<organism evidence="10 11">
    <name type="scientific">Haloechinothrix salitolerans</name>
    <dbReference type="NCBI Taxonomy" id="926830"/>
    <lineage>
        <taxon>Bacteria</taxon>
        <taxon>Bacillati</taxon>
        <taxon>Actinomycetota</taxon>
        <taxon>Actinomycetes</taxon>
        <taxon>Pseudonocardiales</taxon>
        <taxon>Pseudonocardiaceae</taxon>
        <taxon>Haloechinothrix</taxon>
    </lineage>
</organism>
<keyword evidence="11" id="KW-1185">Reference proteome</keyword>
<evidence type="ECO:0000256" key="7">
    <source>
        <dbReference type="RuleBase" id="RU000320"/>
    </source>
</evidence>
<reference evidence="11" key="1">
    <citation type="journal article" date="2019" name="Int. J. Syst. Evol. Microbiol.">
        <title>The Global Catalogue of Microorganisms (GCM) 10K type strain sequencing project: providing services to taxonomists for standard genome sequencing and annotation.</title>
        <authorList>
            <consortium name="The Broad Institute Genomics Platform"/>
            <consortium name="The Broad Institute Genome Sequencing Center for Infectious Disease"/>
            <person name="Wu L."/>
            <person name="Ma J."/>
        </authorList>
    </citation>
    <scope>NUCLEOTIDE SEQUENCE [LARGE SCALE GENOMIC DNA]</scope>
    <source>
        <strain evidence="11">KCTC 32255</strain>
    </source>
</reference>
<evidence type="ECO:0000256" key="4">
    <source>
        <dbReference type="ARBA" id="ARBA00022692"/>
    </source>
</evidence>
<dbReference type="RefSeq" id="WP_345396759.1">
    <property type="nucleotide sequence ID" value="NZ_BAABLA010000026.1"/>
</dbReference>
<feature type="transmembrane region" description="Helical" evidence="8">
    <location>
        <begin position="239"/>
        <end position="260"/>
    </location>
</feature>
<dbReference type="NCBIfam" id="NF009308">
    <property type="entry name" value="PRK12665.1"/>
    <property type="match status" value="1"/>
</dbReference>
<feature type="transmembrane region" description="Helical" evidence="8">
    <location>
        <begin position="272"/>
        <end position="293"/>
    </location>
</feature>
<feature type="domain" description="NADH:quinone oxidoreductase/Mrp antiporter transmembrane" evidence="9">
    <location>
        <begin position="131"/>
        <end position="415"/>
    </location>
</feature>
<evidence type="ECO:0000256" key="8">
    <source>
        <dbReference type="SAM" id="Phobius"/>
    </source>
</evidence>
<gene>
    <name evidence="10" type="ORF">ACFQGD_16850</name>
</gene>
<comment type="caution">
    <text evidence="10">The sequence shown here is derived from an EMBL/GenBank/DDBJ whole genome shotgun (WGS) entry which is preliminary data.</text>
</comment>
<evidence type="ECO:0000259" key="9">
    <source>
        <dbReference type="Pfam" id="PF00361"/>
    </source>
</evidence>
<dbReference type="PANTHER" id="PTHR42703">
    <property type="entry name" value="NADH DEHYDROGENASE"/>
    <property type="match status" value="1"/>
</dbReference>
<feature type="transmembrane region" description="Helical" evidence="8">
    <location>
        <begin position="163"/>
        <end position="187"/>
    </location>
</feature>
<feature type="transmembrane region" description="Helical" evidence="8">
    <location>
        <begin position="331"/>
        <end position="349"/>
    </location>
</feature>
<feature type="transmembrane region" description="Helical" evidence="8">
    <location>
        <begin position="134"/>
        <end position="151"/>
    </location>
</feature>
<evidence type="ECO:0000256" key="5">
    <source>
        <dbReference type="ARBA" id="ARBA00022989"/>
    </source>
</evidence>
<feature type="transmembrane region" description="Helical" evidence="8">
    <location>
        <begin position="111"/>
        <end position="128"/>
    </location>
</feature>
<evidence type="ECO:0000256" key="3">
    <source>
        <dbReference type="ARBA" id="ARBA00022475"/>
    </source>
</evidence>
<feature type="transmembrane region" description="Helical" evidence="8">
    <location>
        <begin position="408"/>
        <end position="432"/>
    </location>
</feature>
<comment type="subcellular location">
    <subcellularLocation>
        <location evidence="1">Cell membrane</location>
        <topology evidence="1">Multi-pass membrane protein</topology>
    </subcellularLocation>
    <subcellularLocation>
        <location evidence="7">Membrane</location>
        <topology evidence="7">Multi-pass membrane protein</topology>
    </subcellularLocation>
</comment>
<feature type="transmembrane region" description="Helical" evidence="8">
    <location>
        <begin position="36"/>
        <end position="58"/>
    </location>
</feature>
<comment type="similarity">
    <text evidence="2">Belongs to the CPA3 antiporters (TC 2.A.63) subunit D family.</text>
</comment>
<dbReference type="InterPro" id="IPR001750">
    <property type="entry name" value="ND/Mrp_TM"/>
</dbReference>
<proteinExistence type="inferred from homology"/>
<evidence type="ECO:0000256" key="1">
    <source>
        <dbReference type="ARBA" id="ARBA00004651"/>
    </source>
</evidence>
<feature type="transmembrane region" description="Helical" evidence="8">
    <location>
        <begin position="78"/>
        <end position="99"/>
    </location>
</feature>
<feature type="transmembrane region" description="Helical" evidence="8">
    <location>
        <begin position="453"/>
        <end position="475"/>
    </location>
</feature>
<name>A0ABW2C0I3_9PSEU</name>
<protein>
    <submittedName>
        <fullName evidence="10">Na+/H+ antiporter subunit D</fullName>
    </submittedName>
</protein>
<evidence type="ECO:0000313" key="11">
    <source>
        <dbReference type="Proteomes" id="UP001596337"/>
    </source>
</evidence>
<feature type="transmembrane region" description="Helical" evidence="8">
    <location>
        <begin position="6"/>
        <end position="24"/>
    </location>
</feature>
<dbReference type="PANTHER" id="PTHR42703:SF1">
    <property type="entry name" value="NA(+)_H(+) ANTIPORTER SUBUNIT D1"/>
    <property type="match status" value="1"/>
</dbReference>
<evidence type="ECO:0000256" key="2">
    <source>
        <dbReference type="ARBA" id="ARBA00005346"/>
    </source>
</evidence>
<keyword evidence="5 8" id="KW-1133">Transmembrane helix</keyword>
<feature type="transmembrane region" description="Helical" evidence="8">
    <location>
        <begin position="300"/>
        <end position="319"/>
    </location>
</feature>
<dbReference type="PRINTS" id="PR01437">
    <property type="entry name" value="NUOXDRDTASE4"/>
</dbReference>
<keyword evidence="3" id="KW-1003">Cell membrane</keyword>
<dbReference type="InterPro" id="IPR050586">
    <property type="entry name" value="CPA3_Na-H_Antiporter_D"/>
</dbReference>
<dbReference type="InterPro" id="IPR003918">
    <property type="entry name" value="NADH_UbQ_OxRdtase"/>
</dbReference>
<evidence type="ECO:0000256" key="6">
    <source>
        <dbReference type="ARBA" id="ARBA00023136"/>
    </source>
</evidence>
<dbReference type="Proteomes" id="UP001596337">
    <property type="component" value="Unassembled WGS sequence"/>
</dbReference>
<keyword evidence="6 8" id="KW-0472">Membrane</keyword>
<accession>A0ABW2C0I3</accession>
<dbReference type="EMBL" id="JBHSXX010000001">
    <property type="protein sequence ID" value="MFC6868812.1"/>
    <property type="molecule type" value="Genomic_DNA"/>
</dbReference>